<dbReference type="InterPro" id="IPR001119">
    <property type="entry name" value="SLH_dom"/>
</dbReference>
<comment type="similarity">
    <text evidence="1">Belongs to the peptidase C40 family.</text>
</comment>
<dbReference type="Proteomes" id="UP000000742">
    <property type="component" value="Chromosome"/>
</dbReference>
<evidence type="ECO:0000256" key="4">
    <source>
        <dbReference type="ARBA" id="ARBA00022807"/>
    </source>
</evidence>
<evidence type="ECO:0000256" key="2">
    <source>
        <dbReference type="ARBA" id="ARBA00022670"/>
    </source>
</evidence>
<evidence type="ECO:0000256" key="5">
    <source>
        <dbReference type="SAM" id="SignalP"/>
    </source>
</evidence>
<feature type="domain" description="SLH" evidence="6">
    <location>
        <begin position="268"/>
        <end position="324"/>
    </location>
</feature>
<dbReference type="KEGG" id="afl:Aflv_2635"/>
<dbReference type="PROSITE" id="PS51272">
    <property type="entry name" value="SLH"/>
    <property type="match status" value="3"/>
</dbReference>
<feature type="domain" description="SLH" evidence="6">
    <location>
        <begin position="214"/>
        <end position="267"/>
    </location>
</feature>
<sequence length="324" mass="36360">MCDVRRFVSVLLLFFLFPSFAYASGSYDRLVPSAKKYVGVPYQFGGSSEKGFDCSGFTRHVMGGLGVALARTTAEQYKQGEAVKKEDLRIGDLVFFETYKKGPSHAGIYIGNDQFIHASSSRGITITSLNDSYYKKRYIGARRVLAYAQAAGQFQDIGNDFWAKKEIEALGKNEIVLGYAKSYFKPDEIMTRAEAAGMLATYFNLDMNNRKETFTDVPSDHWAIGAINALVKENMIDKNSKQFQPDEPITREQLAMWFAQAWKFKRGADVPFTDVQETDAAYDAIEKLVAAGVVNGYEDGTFRPKETVTRAQFAVFFYRAINAE</sequence>
<proteinExistence type="inferred from homology"/>
<feature type="signal peptide" evidence="5">
    <location>
        <begin position="1"/>
        <end position="23"/>
    </location>
</feature>
<dbReference type="PROSITE" id="PS51935">
    <property type="entry name" value="NLPC_P60"/>
    <property type="match status" value="1"/>
</dbReference>
<keyword evidence="3 8" id="KW-0378">Hydrolase</keyword>
<dbReference type="PANTHER" id="PTHR47053:SF4">
    <property type="entry name" value="ENDOPEPTIDASE LYTE-RELATED"/>
    <property type="match status" value="1"/>
</dbReference>
<keyword evidence="4" id="KW-0788">Thiol protease</keyword>
<reference evidence="8 9" key="1">
    <citation type="journal article" date="2008" name="Genome Biol.">
        <title>Encapsulated in silica: genome, proteome and physiology of the thermophilic bacterium Anoxybacillus flavithermus WK1.</title>
        <authorList>
            <person name="Saw J.H."/>
            <person name="Mountain B.W."/>
            <person name="Feng L."/>
            <person name="Omelchenko M.V."/>
            <person name="Hou S."/>
            <person name="Saito J.A."/>
            <person name="Stott M.B."/>
            <person name="Li D."/>
            <person name="Zhao G."/>
            <person name="Wu J."/>
            <person name="Galperin M.Y."/>
            <person name="Koonin E.V."/>
            <person name="Makarova K.S."/>
            <person name="Wolf Y.I."/>
            <person name="Rigden D.J."/>
            <person name="Dunfield P.F."/>
            <person name="Wang L."/>
            <person name="Alam M."/>
        </authorList>
    </citation>
    <scope>NUCLEOTIDE SEQUENCE [LARGE SCALE GENOMIC DNA]</scope>
    <source>
        <strain evidence="9">DSM 21510 / WK1</strain>
    </source>
</reference>
<feature type="domain" description="NlpC/P60" evidence="7">
    <location>
        <begin position="24"/>
        <end position="145"/>
    </location>
</feature>
<dbReference type="InterPro" id="IPR038765">
    <property type="entry name" value="Papain-like_cys_pep_sf"/>
</dbReference>
<accession>B7GM86</accession>
<dbReference type="eggNOG" id="COG0791">
    <property type="taxonomic scope" value="Bacteria"/>
</dbReference>
<dbReference type="GO" id="GO:0006508">
    <property type="term" value="P:proteolysis"/>
    <property type="evidence" value="ECO:0007669"/>
    <property type="project" value="UniProtKB-KW"/>
</dbReference>
<dbReference type="HOGENOM" id="CLU_071779_0_0_9"/>
<evidence type="ECO:0000256" key="1">
    <source>
        <dbReference type="ARBA" id="ARBA00007074"/>
    </source>
</evidence>
<evidence type="ECO:0000259" key="7">
    <source>
        <dbReference type="PROSITE" id="PS51935"/>
    </source>
</evidence>
<feature type="chain" id="PRO_5002856229" evidence="5">
    <location>
        <begin position="24"/>
        <end position="324"/>
    </location>
</feature>
<dbReference type="InterPro" id="IPR051202">
    <property type="entry name" value="Peptidase_C40"/>
</dbReference>
<dbReference type="PANTHER" id="PTHR47053">
    <property type="entry name" value="MUREIN DD-ENDOPEPTIDASE MEPH-RELATED"/>
    <property type="match status" value="1"/>
</dbReference>
<dbReference type="SUPFAM" id="SSF54001">
    <property type="entry name" value="Cysteine proteinases"/>
    <property type="match status" value="1"/>
</dbReference>
<evidence type="ECO:0000313" key="8">
    <source>
        <dbReference type="EMBL" id="ACJ34988.1"/>
    </source>
</evidence>
<gene>
    <name evidence="8" type="ordered locus">Aflv_2635</name>
</gene>
<evidence type="ECO:0000256" key="3">
    <source>
        <dbReference type="ARBA" id="ARBA00022801"/>
    </source>
</evidence>
<evidence type="ECO:0000313" key="9">
    <source>
        <dbReference type="Proteomes" id="UP000000742"/>
    </source>
</evidence>
<feature type="domain" description="SLH" evidence="6">
    <location>
        <begin position="150"/>
        <end position="213"/>
    </location>
</feature>
<organism evidence="8 9">
    <name type="scientific">Anoxybacillus flavithermus (strain DSM 21510 / WK1)</name>
    <dbReference type="NCBI Taxonomy" id="491915"/>
    <lineage>
        <taxon>Bacteria</taxon>
        <taxon>Bacillati</taxon>
        <taxon>Bacillota</taxon>
        <taxon>Bacilli</taxon>
        <taxon>Bacillales</taxon>
        <taxon>Anoxybacillaceae</taxon>
        <taxon>Anoxybacillus</taxon>
    </lineage>
</organism>
<dbReference type="STRING" id="491915.Aflv_2635"/>
<keyword evidence="5" id="KW-0732">Signal</keyword>
<name>B7GM86_ANOFW</name>
<keyword evidence="2" id="KW-0645">Protease</keyword>
<evidence type="ECO:0000259" key="6">
    <source>
        <dbReference type="PROSITE" id="PS51272"/>
    </source>
</evidence>
<dbReference type="Pfam" id="PF00877">
    <property type="entry name" value="NLPC_P60"/>
    <property type="match status" value="1"/>
</dbReference>
<dbReference type="GO" id="GO:0008234">
    <property type="term" value="F:cysteine-type peptidase activity"/>
    <property type="evidence" value="ECO:0007669"/>
    <property type="project" value="UniProtKB-KW"/>
</dbReference>
<dbReference type="Gene3D" id="3.90.1720.10">
    <property type="entry name" value="endopeptidase domain like (from Nostoc punctiforme)"/>
    <property type="match status" value="1"/>
</dbReference>
<dbReference type="Pfam" id="PF00395">
    <property type="entry name" value="SLH"/>
    <property type="match status" value="3"/>
</dbReference>
<dbReference type="InterPro" id="IPR000064">
    <property type="entry name" value="NLP_P60_dom"/>
</dbReference>
<protein>
    <submittedName>
        <fullName evidence="8">Cell wall-associated hydrolase containing three SLH domains</fullName>
    </submittedName>
</protein>
<dbReference type="AlphaFoldDB" id="B7GM86"/>
<dbReference type="EMBL" id="CP000922">
    <property type="protein sequence ID" value="ACJ34988.1"/>
    <property type="molecule type" value="Genomic_DNA"/>
</dbReference>